<dbReference type="CDD" id="cd00268">
    <property type="entry name" value="DEADc"/>
    <property type="match status" value="1"/>
</dbReference>
<evidence type="ECO:0000256" key="1">
    <source>
        <dbReference type="ARBA" id="ARBA00022741"/>
    </source>
</evidence>
<dbReference type="GO" id="GO:0003724">
    <property type="term" value="F:RNA helicase activity"/>
    <property type="evidence" value="ECO:0007669"/>
    <property type="project" value="InterPro"/>
</dbReference>
<dbReference type="RefSeq" id="WP_138592317.1">
    <property type="nucleotide sequence ID" value="NZ_PNBX01000055.1"/>
</dbReference>
<dbReference type="PROSITE" id="PS51194">
    <property type="entry name" value="HELICASE_CTER"/>
    <property type="match status" value="1"/>
</dbReference>
<keyword evidence="1 7" id="KW-0547">Nucleotide-binding</keyword>
<dbReference type="OrthoDB" id="6280324at2"/>
<evidence type="ECO:0000313" key="11">
    <source>
        <dbReference type="EMBL" id="TMO67517.1"/>
    </source>
</evidence>
<evidence type="ECO:0000256" key="3">
    <source>
        <dbReference type="ARBA" id="ARBA00022806"/>
    </source>
</evidence>
<dbReference type="CDD" id="cd18787">
    <property type="entry name" value="SF2_C_DEAD"/>
    <property type="match status" value="1"/>
</dbReference>
<feature type="domain" description="Helicase C-terminal" evidence="9">
    <location>
        <begin position="236"/>
        <end position="384"/>
    </location>
</feature>
<evidence type="ECO:0000259" key="9">
    <source>
        <dbReference type="PROSITE" id="PS51194"/>
    </source>
</evidence>
<keyword evidence="3 7" id="KW-0347">Helicase</keyword>
<dbReference type="AlphaFoldDB" id="A0A5S3V786"/>
<evidence type="ECO:0000256" key="7">
    <source>
        <dbReference type="RuleBase" id="RU000492"/>
    </source>
</evidence>
<evidence type="ECO:0000256" key="4">
    <source>
        <dbReference type="ARBA" id="ARBA00022840"/>
    </source>
</evidence>
<dbReference type="InterPro" id="IPR014014">
    <property type="entry name" value="RNA_helicase_DEAD_Q_motif"/>
</dbReference>
<evidence type="ECO:0000259" key="8">
    <source>
        <dbReference type="PROSITE" id="PS51192"/>
    </source>
</evidence>
<dbReference type="SUPFAM" id="SSF52540">
    <property type="entry name" value="P-loop containing nucleoside triphosphate hydrolases"/>
    <property type="match status" value="1"/>
</dbReference>
<evidence type="ECO:0000256" key="6">
    <source>
        <dbReference type="PROSITE-ProRule" id="PRU00552"/>
    </source>
</evidence>
<dbReference type="PROSITE" id="PS00039">
    <property type="entry name" value="DEAD_ATP_HELICASE"/>
    <property type="match status" value="1"/>
</dbReference>
<dbReference type="InterPro" id="IPR000629">
    <property type="entry name" value="RNA-helicase_DEAD-box_CS"/>
</dbReference>
<accession>A0A5S3V786</accession>
<dbReference type="InterPro" id="IPR001650">
    <property type="entry name" value="Helicase_C-like"/>
</dbReference>
<keyword evidence="4 7" id="KW-0067">ATP-binding</keyword>
<comment type="caution">
    <text evidence="11">The sequence shown here is derived from an EMBL/GenBank/DDBJ whole genome shotgun (WGS) entry which is preliminary data.</text>
</comment>
<keyword evidence="2 7" id="KW-0378">Hydrolase</keyword>
<gene>
    <name evidence="11" type="ORF">CWC19_13310</name>
</gene>
<dbReference type="GO" id="GO:0016787">
    <property type="term" value="F:hydrolase activity"/>
    <property type="evidence" value="ECO:0007669"/>
    <property type="project" value="UniProtKB-KW"/>
</dbReference>
<dbReference type="GO" id="GO:0003676">
    <property type="term" value="F:nucleic acid binding"/>
    <property type="evidence" value="ECO:0007669"/>
    <property type="project" value="InterPro"/>
</dbReference>
<dbReference type="InterPro" id="IPR044742">
    <property type="entry name" value="DEAD/DEAH_RhlB"/>
</dbReference>
<dbReference type="InterPro" id="IPR050079">
    <property type="entry name" value="DEAD_box_RNA_helicase"/>
</dbReference>
<reference evidence="12" key="2">
    <citation type="submission" date="2019-06" db="EMBL/GenBank/DDBJ databases">
        <title>Co-occurence of chitin degradation, pigmentation and bioactivity in marine Pseudoalteromonas.</title>
        <authorList>
            <person name="Sonnenschein E.C."/>
            <person name="Bech P.K."/>
        </authorList>
    </citation>
    <scope>NUCLEOTIDE SEQUENCE [LARGE SCALE GENOMIC DNA]</scope>
    <source>
        <strain evidence="12">S3790</strain>
    </source>
</reference>
<evidence type="ECO:0000256" key="5">
    <source>
        <dbReference type="ARBA" id="ARBA00038437"/>
    </source>
</evidence>
<dbReference type="PROSITE" id="PS51195">
    <property type="entry name" value="Q_MOTIF"/>
    <property type="match status" value="1"/>
</dbReference>
<dbReference type="InterPro" id="IPR014001">
    <property type="entry name" value="Helicase_ATP-bd"/>
</dbReference>
<dbReference type="GO" id="GO:0005829">
    <property type="term" value="C:cytosol"/>
    <property type="evidence" value="ECO:0007669"/>
    <property type="project" value="TreeGrafter"/>
</dbReference>
<dbReference type="Pfam" id="PF00270">
    <property type="entry name" value="DEAD"/>
    <property type="match status" value="1"/>
</dbReference>
<dbReference type="Gene3D" id="3.40.50.300">
    <property type="entry name" value="P-loop containing nucleotide triphosphate hydrolases"/>
    <property type="match status" value="2"/>
</dbReference>
<organism evidence="11 12">
    <name type="scientific">Pseudoalteromonas aurantia</name>
    <dbReference type="NCBI Taxonomy" id="43654"/>
    <lineage>
        <taxon>Bacteria</taxon>
        <taxon>Pseudomonadati</taxon>
        <taxon>Pseudomonadota</taxon>
        <taxon>Gammaproteobacteria</taxon>
        <taxon>Alteromonadales</taxon>
        <taxon>Pseudoalteromonadaceae</taxon>
        <taxon>Pseudoalteromonas</taxon>
    </lineage>
</organism>
<dbReference type="EMBL" id="PNBX01000055">
    <property type="protein sequence ID" value="TMO67517.1"/>
    <property type="molecule type" value="Genomic_DNA"/>
</dbReference>
<dbReference type="GO" id="GO:0005524">
    <property type="term" value="F:ATP binding"/>
    <property type="evidence" value="ECO:0007669"/>
    <property type="project" value="UniProtKB-KW"/>
</dbReference>
<dbReference type="SMART" id="SM00490">
    <property type="entry name" value="HELICc"/>
    <property type="match status" value="1"/>
</dbReference>
<evidence type="ECO:0000259" key="10">
    <source>
        <dbReference type="PROSITE" id="PS51195"/>
    </source>
</evidence>
<feature type="short sequence motif" description="Q motif" evidence="6">
    <location>
        <begin position="2"/>
        <end position="30"/>
    </location>
</feature>
<dbReference type="PANTHER" id="PTHR47959">
    <property type="entry name" value="ATP-DEPENDENT RNA HELICASE RHLE-RELATED"/>
    <property type="match status" value="1"/>
</dbReference>
<comment type="similarity">
    <text evidence="5 7">Belongs to the DEAD box helicase family.</text>
</comment>
<dbReference type="PANTHER" id="PTHR47959:SF13">
    <property type="entry name" value="ATP-DEPENDENT RNA HELICASE RHLE"/>
    <property type="match status" value="1"/>
</dbReference>
<sequence>MTTFAKLGLNPTLQANIKRLGYTTPTEIQEKSIGAVLSGADTYAIAPTGTGKTAAYLLPTLQELSQVDNSDKQVRPLRALFLVPTRELALQVEASIAEFDTDLKLRTISVFGGVRITSQTKRFKRGTDILVATPKRLVDLLKESVFSLSEVQHFVMDEADRLVSMGIVKELRTIMEALPAKRQLVIFSATDSNALAKYSETHQQHTKKITASKTQPAVNKILHTMYKCPRDKKSENLSTLLKMLNCDKALIFTRTKHDVNNLVAQLAEQGFSCQGIHNEIPQKKRQQSLAEFKNGDCKLLVATDIASRGIDIDQLYYVINYDLPVNSNDYIHRAGRTARTTPIVDPTQEAIEEKVAKQKLSVEVASTEMFGIVDAPDLKSKHIHGHVFSFVSPEQERLVPLIIKVVGKEIKLDAMPWY</sequence>
<dbReference type="SMART" id="SM00487">
    <property type="entry name" value="DEXDc"/>
    <property type="match status" value="1"/>
</dbReference>
<feature type="domain" description="Helicase ATP-binding" evidence="8">
    <location>
        <begin position="33"/>
        <end position="209"/>
    </location>
</feature>
<dbReference type="InterPro" id="IPR011545">
    <property type="entry name" value="DEAD/DEAH_box_helicase_dom"/>
</dbReference>
<dbReference type="Proteomes" id="UP000307217">
    <property type="component" value="Unassembled WGS sequence"/>
</dbReference>
<dbReference type="PROSITE" id="PS51192">
    <property type="entry name" value="HELICASE_ATP_BIND_1"/>
    <property type="match status" value="1"/>
</dbReference>
<protein>
    <submittedName>
        <fullName evidence="11">ATP-dependent helicase</fullName>
    </submittedName>
</protein>
<name>A0A5S3V786_9GAMM</name>
<reference evidence="11 12" key="1">
    <citation type="submission" date="2018-01" db="EMBL/GenBank/DDBJ databases">
        <authorList>
            <person name="Paulsen S."/>
            <person name="Gram L.K."/>
        </authorList>
    </citation>
    <scope>NUCLEOTIDE SEQUENCE [LARGE SCALE GENOMIC DNA]</scope>
    <source>
        <strain evidence="11 12">S3790</strain>
    </source>
</reference>
<proteinExistence type="inferred from homology"/>
<dbReference type="InterPro" id="IPR027417">
    <property type="entry name" value="P-loop_NTPase"/>
</dbReference>
<dbReference type="Pfam" id="PF00271">
    <property type="entry name" value="Helicase_C"/>
    <property type="match status" value="1"/>
</dbReference>
<feature type="domain" description="DEAD-box RNA helicase Q" evidence="10">
    <location>
        <begin position="2"/>
        <end position="30"/>
    </location>
</feature>
<evidence type="ECO:0000256" key="2">
    <source>
        <dbReference type="ARBA" id="ARBA00022801"/>
    </source>
</evidence>
<evidence type="ECO:0000313" key="12">
    <source>
        <dbReference type="Proteomes" id="UP000307217"/>
    </source>
</evidence>